<dbReference type="PROSITE" id="PS50868">
    <property type="entry name" value="POST_SET"/>
    <property type="match status" value="1"/>
</dbReference>
<evidence type="ECO:0000256" key="4">
    <source>
        <dbReference type="ARBA" id="ARBA00022679"/>
    </source>
</evidence>
<feature type="domain" description="Post-SET" evidence="9">
    <location>
        <begin position="392"/>
        <end position="408"/>
    </location>
</feature>
<dbReference type="PROSITE" id="PS50280">
    <property type="entry name" value="SET"/>
    <property type="match status" value="1"/>
</dbReference>
<feature type="domain" description="SET" evidence="8">
    <location>
        <begin position="253"/>
        <end position="385"/>
    </location>
</feature>
<keyword evidence="2" id="KW-0158">Chromosome</keyword>
<dbReference type="AlphaFoldDB" id="A0AAP0KV34"/>
<dbReference type="InterPro" id="IPR001214">
    <property type="entry name" value="SET_dom"/>
</dbReference>
<evidence type="ECO:0000313" key="10">
    <source>
        <dbReference type="EMBL" id="KAK9157739.1"/>
    </source>
</evidence>
<keyword evidence="6" id="KW-0479">Metal-binding</keyword>
<comment type="caution">
    <text evidence="10">The sequence shown here is derived from an EMBL/GenBank/DDBJ whole genome shotgun (WGS) entry which is preliminary data.</text>
</comment>
<dbReference type="InterPro" id="IPR050973">
    <property type="entry name" value="H3K9_Histone-Lys_N-MTase"/>
</dbReference>
<evidence type="ECO:0000259" key="9">
    <source>
        <dbReference type="PROSITE" id="PS50868"/>
    </source>
</evidence>
<sequence length="412" mass="45347">MVRCCQVVRPTVGSSGNASIVTTHYLKQVLVATKERESFSTVSGGERWNGGGSDRYATLLSSSSDKGKGKLSDFCSMNYSESKRRNCCIAAAKEDYQQHPHPHTLFDCAQLILSRLSPPDLATASSTSKTLHRIAQSITTQRSSDASRGLESHPIPFTNTVDSHPYSYFLYTPSLISPFPFPPISSLGSGCGCDHCFELRDGEIECPCFILRSELVSGHEQELDLINVMVECGMNCNCGLDCKNRLTQSGISVRLRIVKHRRKGWGLFADQFVQRGQFVCEYAGELITTQEARRRQSRYDELAASCGFASALLVVREHLPSRKACLRINIDATRIGNAARFINHSCDGGNLSTVLVRSSGVLHPRLCFFASKDILEGEELAFSYGEARLRPNGLQCFCGSMNCNGVLPSEET</sequence>
<dbReference type="SUPFAM" id="SSF82199">
    <property type="entry name" value="SET domain"/>
    <property type="match status" value="1"/>
</dbReference>
<name>A0AAP0KV34_9MAGN</name>
<keyword evidence="7" id="KW-0862">Zinc</keyword>
<dbReference type="CDD" id="cd09917">
    <property type="entry name" value="F-box_SF"/>
    <property type="match status" value="1"/>
</dbReference>
<evidence type="ECO:0000256" key="3">
    <source>
        <dbReference type="ARBA" id="ARBA00022603"/>
    </source>
</evidence>
<dbReference type="GO" id="GO:0008270">
    <property type="term" value="F:zinc ion binding"/>
    <property type="evidence" value="ECO:0007669"/>
    <property type="project" value="InterPro"/>
</dbReference>
<comment type="subcellular location">
    <subcellularLocation>
        <location evidence="1">Chromosome</location>
    </subcellularLocation>
</comment>
<organism evidence="10 11">
    <name type="scientific">Stephania cephalantha</name>
    <dbReference type="NCBI Taxonomy" id="152367"/>
    <lineage>
        <taxon>Eukaryota</taxon>
        <taxon>Viridiplantae</taxon>
        <taxon>Streptophyta</taxon>
        <taxon>Embryophyta</taxon>
        <taxon>Tracheophyta</taxon>
        <taxon>Spermatophyta</taxon>
        <taxon>Magnoliopsida</taxon>
        <taxon>Ranunculales</taxon>
        <taxon>Menispermaceae</taxon>
        <taxon>Menispermoideae</taxon>
        <taxon>Cissampelideae</taxon>
        <taxon>Stephania</taxon>
    </lineage>
</organism>
<keyword evidence="11" id="KW-1185">Reference proteome</keyword>
<dbReference type="PANTHER" id="PTHR46223">
    <property type="entry name" value="HISTONE-LYSINE N-METHYLTRANSFERASE SUV39H"/>
    <property type="match status" value="1"/>
</dbReference>
<dbReference type="SUPFAM" id="SSF81383">
    <property type="entry name" value="F-box domain"/>
    <property type="match status" value="1"/>
</dbReference>
<reference evidence="10 11" key="1">
    <citation type="submission" date="2024-01" db="EMBL/GenBank/DDBJ databases">
        <title>Genome assemblies of Stephania.</title>
        <authorList>
            <person name="Yang L."/>
        </authorList>
    </citation>
    <scope>NUCLEOTIDE SEQUENCE [LARGE SCALE GENOMIC DNA]</scope>
    <source>
        <strain evidence="10">JXDWG</strain>
        <tissue evidence="10">Leaf</tissue>
    </source>
</reference>
<evidence type="ECO:0000256" key="6">
    <source>
        <dbReference type="ARBA" id="ARBA00022723"/>
    </source>
</evidence>
<evidence type="ECO:0000313" key="11">
    <source>
        <dbReference type="Proteomes" id="UP001419268"/>
    </source>
</evidence>
<dbReference type="Pfam" id="PF00856">
    <property type="entry name" value="SET"/>
    <property type="match status" value="1"/>
</dbReference>
<evidence type="ECO:0008006" key="12">
    <source>
        <dbReference type="Google" id="ProtNLM"/>
    </source>
</evidence>
<dbReference type="InterPro" id="IPR007728">
    <property type="entry name" value="Pre-SET_dom"/>
</dbReference>
<dbReference type="GO" id="GO:0032259">
    <property type="term" value="P:methylation"/>
    <property type="evidence" value="ECO:0007669"/>
    <property type="project" value="UniProtKB-KW"/>
</dbReference>
<evidence type="ECO:0000256" key="2">
    <source>
        <dbReference type="ARBA" id="ARBA00022454"/>
    </source>
</evidence>
<protein>
    <recommendedName>
        <fullName evidence="12">Histone-lysine N-methyltransferase SUVR3</fullName>
    </recommendedName>
</protein>
<keyword evidence="3" id="KW-0489">Methyltransferase</keyword>
<keyword evidence="4" id="KW-0808">Transferase</keyword>
<dbReference type="GO" id="GO:0005694">
    <property type="term" value="C:chromosome"/>
    <property type="evidence" value="ECO:0007669"/>
    <property type="project" value="UniProtKB-SubCell"/>
</dbReference>
<dbReference type="InterPro" id="IPR001810">
    <property type="entry name" value="F-box_dom"/>
</dbReference>
<evidence type="ECO:0000256" key="5">
    <source>
        <dbReference type="ARBA" id="ARBA00022691"/>
    </source>
</evidence>
<gene>
    <name evidence="10" type="ORF">Scep_004313</name>
</gene>
<dbReference type="InterPro" id="IPR036047">
    <property type="entry name" value="F-box-like_dom_sf"/>
</dbReference>
<evidence type="ECO:0000256" key="1">
    <source>
        <dbReference type="ARBA" id="ARBA00004286"/>
    </source>
</evidence>
<dbReference type="InterPro" id="IPR003616">
    <property type="entry name" value="Post-SET_dom"/>
</dbReference>
<dbReference type="Pfam" id="PF05033">
    <property type="entry name" value="Pre-SET"/>
    <property type="match status" value="1"/>
</dbReference>
<dbReference type="GO" id="GO:0005634">
    <property type="term" value="C:nucleus"/>
    <property type="evidence" value="ECO:0007669"/>
    <property type="project" value="InterPro"/>
</dbReference>
<dbReference type="SMART" id="SM00317">
    <property type="entry name" value="SET"/>
    <property type="match status" value="1"/>
</dbReference>
<dbReference type="PANTHER" id="PTHR46223:SF3">
    <property type="entry name" value="HISTONE-LYSINE N-METHYLTRANSFERASE SET-23"/>
    <property type="match status" value="1"/>
</dbReference>
<dbReference type="InterPro" id="IPR046341">
    <property type="entry name" value="SET_dom_sf"/>
</dbReference>
<dbReference type="Gene3D" id="2.170.270.10">
    <property type="entry name" value="SET domain"/>
    <property type="match status" value="1"/>
</dbReference>
<proteinExistence type="predicted"/>
<dbReference type="GO" id="GO:0042054">
    <property type="term" value="F:histone methyltransferase activity"/>
    <property type="evidence" value="ECO:0007669"/>
    <property type="project" value="InterPro"/>
</dbReference>
<keyword evidence="5" id="KW-0949">S-adenosyl-L-methionine</keyword>
<evidence type="ECO:0000259" key="8">
    <source>
        <dbReference type="PROSITE" id="PS50280"/>
    </source>
</evidence>
<dbReference type="Proteomes" id="UP001419268">
    <property type="component" value="Unassembled WGS sequence"/>
</dbReference>
<dbReference type="EMBL" id="JBBNAG010000002">
    <property type="protein sequence ID" value="KAK9157739.1"/>
    <property type="molecule type" value="Genomic_DNA"/>
</dbReference>
<dbReference type="Pfam" id="PF00646">
    <property type="entry name" value="F-box"/>
    <property type="match status" value="1"/>
</dbReference>
<evidence type="ECO:0000256" key="7">
    <source>
        <dbReference type="ARBA" id="ARBA00022833"/>
    </source>
</evidence>
<accession>A0AAP0KV34</accession>